<keyword evidence="2" id="KW-1185">Reference proteome</keyword>
<proteinExistence type="predicted"/>
<accession>A0A087HJM2</accession>
<gene>
    <name evidence="1" type="ordered locus">AALP_Aa2g241400</name>
</gene>
<organism evidence="1 2">
    <name type="scientific">Arabis alpina</name>
    <name type="common">Alpine rock-cress</name>
    <dbReference type="NCBI Taxonomy" id="50452"/>
    <lineage>
        <taxon>Eukaryota</taxon>
        <taxon>Viridiplantae</taxon>
        <taxon>Streptophyta</taxon>
        <taxon>Embryophyta</taxon>
        <taxon>Tracheophyta</taxon>
        <taxon>Spermatophyta</taxon>
        <taxon>Magnoliopsida</taxon>
        <taxon>eudicotyledons</taxon>
        <taxon>Gunneridae</taxon>
        <taxon>Pentapetalae</taxon>
        <taxon>rosids</taxon>
        <taxon>malvids</taxon>
        <taxon>Brassicales</taxon>
        <taxon>Brassicaceae</taxon>
        <taxon>Arabideae</taxon>
        <taxon>Arabis</taxon>
    </lineage>
</organism>
<sequence length="54" mass="6042">MTIFAGFGGLRKLCSGGSRRRCFLPVNPVCDTLKTRVSLKFIVILLSLWVTIWA</sequence>
<dbReference type="Gramene" id="KFK42324">
    <property type="protein sequence ID" value="KFK42324"/>
    <property type="gene ID" value="AALP_AA2G241400"/>
</dbReference>
<protein>
    <submittedName>
        <fullName evidence="1">Uncharacterized protein</fullName>
    </submittedName>
</protein>
<evidence type="ECO:0000313" key="1">
    <source>
        <dbReference type="EMBL" id="KFK42324.1"/>
    </source>
</evidence>
<dbReference type="Proteomes" id="UP000029120">
    <property type="component" value="Chromosome 2"/>
</dbReference>
<dbReference type="AlphaFoldDB" id="A0A087HJM2"/>
<name>A0A087HJM2_ARAAL</name>
<evidence type="ECO:0000313" key="2">
    <source>
        <dbReference type="Proteomes" id="UP000029120"/>
    </source>
</evidence>
<reference evidence="2" key="1">
    <citation type="journal article" date="2015" name="Nat. Plants">
        <title>Genome expansion of Arabis alpina linked with retrotransposition and reduced symmetric DNA methylation.</title>
        <authorList>
            <person name="Willing E.M."/>
            <person name="Rawat V."/>
            <person name="Mandakova T."/>
            <person name="Maumus F."/>
            <person name="James G.V."/>
            <person name="Nordstroem K.J."/>
            <person name="Becker C."/>
            <person name="Warthmann N."/>
            <person name="Chica C."/>
            <person name="Szarzynska B."/>
            <person name="Zytnicki M."/>
            <person name="Albani M.C."/>
            <person name="Kiefer C."/>
            <person name="Bergonzi S."/>
            <person name="Castaings L."/>
            <person name="Mateos J.L."/>
            <person name="Berns M.C."/>
            <person name="Bujdoso N."/>
            <person name="Piofczyk T."/>
            <person name="de Lorenzo L."/>
            <person name="Barrero-Sicilia C."/>
            <person name="Mateos I."/>
            <person name="Piednoel M."/>
            <person name="Hagmann J."/>
            <person name="Chen-Min-Tao R."/>
            <person name="Iglesias-Fernandez R."/>
            <person name="Schuster S.C."/>
            <person name="Alonso-Blanco C."/>
            <person name="Roudier F."/>
            <person name="Carbonero P."/>
            <person name="Paz-Ares J."/>
            <person name="Davis S.J."/>
            <person name="Pecinka A."/>
            <person name="Quesneville H."/>
            <person name="Colot V."/>
            <person name="Lysak M.A."/>
            <person name="Weigel D."/>
            <person name="Coupland G."/>
            <person name="Schneeberger K."/>
        </authorList>
    </citation>
    <scope>NUCLEOTIDE SEQUENCE [LARGE SCALE GENOMIC DNA]</scope>
    <source>
        <strain evidence="2">cv. Pajares</strain>
    </source>
</reference>
<dbReference type="EMBL" id="CM002870">
    <property type="protein sequence ID" value="KFK42324.1"/>
    <property type="molecule type" value="Genomic_DNA"/>
</dbReference>